<evidence type="ECO:0000256" key="2">
    <source>
        <dbReference type="ARBA" id="ARBA00022692"/>
    </source>
</evidence>
<dbReference type="PANTHER" id="PTHR24060">
    <property type="entry name" value="METABOTROPIC GLUTAMATE RECEPTOR"/>
    <property type="match status" value="1"/>
</dbReference>
<dbReference type="Proteomes" id="UP000695022">
    <property type="component" value="Unplaced"/>
</dbReference>
<sequence>MAAIIVACVGMLGTVVVAVVFFVHWQTPLIKASGRELSLLLLAGIFLSYAATIVFTARPTRGGCARTRFFTGFSYTVGYAAILVRTNRIARIFNATHAAAKRTRCTSPRSQLVISSIIIGVYLLICAIWLVMEPPAVTHVPYPTRADHLLICRGADGASYLVGFTYPFLLIILCTVFAFKTRKCPSGFNETRYIAFTNYTTCVVWLAFMPMYFANPSNSIRVVTLCFGATMSATVALFCLFLTKLYVVLLRPEKNTKESVMSVRRTGSSYAGSNPNLFGLEPHQLPSRNNTGDGTAVCVCGKLRASLPSLQPLTPEPSFRRIKSEIYAPKVTFTIADSDICSSNGNILNLCKEVTSLDDSTESDGIGFNTTKLTELDLSDSVQF</sequence>
<evidence type="ECO:0000256" key="1">
    <source>
        <dbReference type="ARBA" id="ARBA00004141"/>
    </source>
</evidence>
<keyword evidence="8" id="KW-1185">Reference proteome</keyword>
<feature type="transmembrane region" description="Helical" evidence="6">
    <location>
        <begin position="158"/>
        <end position="179"/>
    </location>
</feature>
<evidence type="ECO:0000256" key="3">
    <source>
        <dbReference type="ARBA" id="ARBA00022989"/>
    </source>
</evidence>
<gene>
    <name evidence="9" type="primary">LOC106821519</name>
</gene>
<evidence type="ECO:0000256" key="4">
    <source>
        <dbReference type="ARBA" id="ARBA00023136"/>
    </source>
</evidence>
<dbReference type="CDD" id="cd15045">
    <property type="entry name" value="7tmC_mGluRs"/>
    <property type="match status" value="1"/>
</dbReference>
<comment type="subcellular location">
    <subcellularLocation>
        <location evidence="1">Membrane</location>
        <topology evidence="1">Multi-pass membrane protein</topology>
    </subcellularLocation>
</comment>
<evidence type="ECO:0000313" key="8">
    <source>
        <dbReference type="Proteomes" id="UP000695022"/>
    </source>
</evidence>
<feature type="transmembrane region" description="Helical" evidence="6">
    <location>
        <begin position="5"/>
        <end position="25"/>
    </location>
</feature>
<dbReference type="PROSITE" id="PS50259">
    <property type="entry name" value="G_PROTEIN_RECEP_F3_4"/>
    <property type="match status" value="1"/>
</dbReference>
<feature type="transmembrane region" description="Helical" evidence="6">
    <location>
        <begin position="112"/>
        <end position="132"/>
    </location>
</feature>
<organism evidence="8 9">
    <name type="scientific">Priapulus caudatus</name>
    <name type="common">Priapulid worm</name>
    <dbReference type="NCBI Taxonomy" id="37621"/>
    <lineage>
        <taxon>Eukaryota</taxon>
        <taxon>Metazoa</taxon>
        <taxon>Ecdysozoa</taxon>
        <taxon>Scalidophora</taxon>
        <taxon>Priapulida</taxon>
        <taxon>Priapulimorpha</taxon>
        <taxon>Priapulimorphida</taxon>
        <taxon>Priapulidae</taxon>
        <taxon>Priapulus</taxon>
    </lineage>
</organism>
<evidence type="ECO:0000256" key="5">
    <source>
        <dbReference type="ARBA" id="ARBA00023180"/>
    </source>
</evidence>
<keyword evidence="2 6" id="KW-0812">Transmembrane</keyword>
<feature type="transmembrane region" description="Helical" evidence="6">
    <location>
        <begin position="37"/>
        <end position="57"/>
    </location>
</feature>
<dbReference type="InterPro" id="IPR017978">
    <property type="entry name" value="GPCR_3_C"/>
</dbReference>
<protein>
    <submittedName>
        <fullName evidence="9">Metabotropic glutamate receptor 2-like</fullName>
    </submittedName>
</protein>
<evidence type="ECO:0000313" key="9">
    <source>
        <dbReference type="RefSeq" id="XP_014681853.1"/>
    </source>
</evidence>
<keyword evidence="3 6" id="KW-1133">Transmembrane helix</keyword>
<name>A0ABM1FBN2_PRICU</name>
<feature type="domain" description="G-protein coupled receptors family 3 profile" evidence="7">
    <location>
        <begin position="1"/>
        <end position="264"/>
    </location>
</feature>
<evidence type="ECO:0000259" key="7">
    <source>
        <dbReference type="PROSITE" id="PS50259"/>
    </source>
</evidence>
<dbReference type="Pfam" id="PF00003">
    <property type="entry name" value="7tm_3"/>
    <property type="match status" value="1"/>
</dbReference>
<reference evidence="9" key="1">
    <citation type="submission" date="2025-08" db="UniProtKB">
        <authorList>
            <consortium name="RefSeq"/>
        </authorList>
    </citation>
    <scope>IDENTIFICATION</scope>
</reference>
<accession>A0ABM1FBN2</accession>
<dbReference type="GeneID" id="106821519"/>
<keyword evidence="4 6" id="KW-0472">Membrane</keyword>
<proteinExistence type="predicted"/>
<dbReference type="RefSeq" id="XP_014681853.1">
    <property type="nucleotide sequence ID" value="XM_014826367.1"/>
</dbReference>
<dbReference type="InterPro" id="IPR050726">
    <property type="entry name" value="mGluR"/>
</dbReference>
<evidence type="ECO:0000256" key="6">
    <source>
        <dbReference type="SAM" id="Phobius"/>
    </source>
</evidence>
<feature type="transmembrane region" description="Helical" evidence="6">
    <location>
        <begin position="191"/>
        <end position="214"/>
    </location>
</feature>
<feature type="transmembrane region" description="Helical" evidence="6">
    <location>
        <begin position="220"/>
        <end position="247"/>
    </location>
</feature>
<keyword evidence="5" id="KW-0325">Glycoprotein</keyword>